<feature type="compositionally biased region" description="Acidic residues" evidence="2">
    <location>
        <begin position="995"/>
        <end position="1024"/>
    </location>
</feature>
<dbReference type="EMBL" id="JAKWFO010000002">
    <property type="protein sequence ID" value="KAI9638805.1"/>
    <property type="molecule type" value="Genomic_DNA"/>
</dbReference>
<evidence type="ECO:0000313" key="5">
    <source>
        <dbReference type="Proteomes" id="UP001164286"/>
    </source>
</evidence>
<proteinExistence type="inferred from homology"/>
<keyword evidence="5" id="KW-1185">Reference proteome</keyword>
<dbReference type="InterPro" id="IPR016024">
    <property type="entry name" value="ARM-type_fold"/>
</dbReference>
<feature type="region of interest" description="Disordered" evidence="2">
    <location>
        <begin position="95"/>
        <end position="212"/>
    </location>
</feature>
<dbReference type="Pfam" id="PF03914">
    <property type="entry name" value="CBF"/>
    <property type="match status" value="1"/>
</dbReference>
<feature type="compositionally biased region" description="Acidic residues" evidence="2">
    <location>
        <begin position="964"/>
        <end position="984"/>
    </location>
</feature>
<evidence type="ECO:0000256" key="1">
    <source>
        <dbReference type="ARBA" id="ARBA00007797"/>
    </source>
</evidence>
<evidence type="ECO:0000259" key="3">
    <source>
        <dbReference type="Pfam" id="PF03914"/>
    </source>
</evidence>
<comment type="caution">
    <text evidence="4">The sequence shown here is derived from an EMBL/GenBank/DDBJ whole genome shotgun (WGS) entry which is preliminary data.</text>
</comment>
<feature type="region of interest" description="Disordered" evidence="2">
    <location>
        <begin position="548"/>
        <end position="569"/>
    </location>
</feature>
<dbReference type="RefSeq" id="XP_052948582.1">
    <property type="nucleotide sequence ID" value="XM_053088215.1"/>
</dbReference>
<dbReference type="GO" id="GO:0005634">
    <property type="term" value="C:nucleus"/>
    <property type="evidence" value="ECO:0007669"/>
    <property type="project" value="UniProtKB-ARBA"/>
</dbReference>
<feature type="region of interest" description="Disordered" evidence="2">
    <location>
        <begin position="1"/>
        <end position="39"/>
    </location>
</feature>
<name>A0AA38LWW0_9TREE</name>
<dbReference type="GeneID" id="77727420"/>
<evidence type="ECO:0000256" key="2">
    <source>
        <dbReference type="SAM" id="MobiDB-lite"/>
    </source>
</evidence>
<sequence length="1092" mass="117484">MARAKPYAAAGKSAQSTHSAPPVNKGKAPSSGQNVGVSDELRQAVLDLGGDEEDLALIQGVDDDAEGAYTASGSIAGAKVAASEKEIKRALGEFMKGLDFKAAGADRPAEEDEDESSEDDEEEEEDGDEEEEEEEENSEDEEKPVAAAAPAPPTKTKVEPRKPVLTGSVLPTATAPSSDPSPTSATIVPSTPDWSSLLPPLSSSKPTPPLPQFKLQGLRSKAEALLTNLPALNRKSSSADAAFISQVLTSGTHQDKLAALTLLIRESPLHSVKELGRLRGMTGYKEDSAAAEGRVGAGAGGNKDQRVAVCKALVDWWVSGGGKASGKLRYFADQPQLGHPDLTDRHLLIFAFEDFLKRWFFNLLQVLEVLAHDPLVYIRTQALQMVFRLLQGNAEQEQNLLRLGANKLGDTDKSVASKTSHLLLSLLQVHPAMKSIIARDVSALVLKPVAPTSAAAGAPGSHVRFDDVKPTPKSAATKADKSDTQSHARYYGLITLNQITLARGDQELAGKLVDLYFEIFREILGEENGKDEAEEGIEKVTGKVGKWEGRRKKSGGKKGKGKGDDKEGEEMEAADARLVAAVLTGINRAVPYAKLDDAVFSGYMSSLFKITHLGTFNTSIQSLSLIFQVSQSAPPTSSDPSSSTPATNPVTDRFYRTLYDSLFDPRLLTSSKQAMYLNLLFRALKADRETKRVMAFVKRLCQMFGLAGVPFLSGALYLLGELFSTTPGLKRMLIEPEDDGEERFVDAPEAGEAPRPVSVPAVEVAGKDKVDDGYDGKKREPLYAKAETSCLWEILPLTTHYHPSISLLSTQLLLSLPISGSPDIGQNTLISFLDKFVYRNPKKNVAQKGASVMQPAAAERGGIKMQKGVQGAGGTVNSEAFWRKKVEDVPVDQLFFHKFFSAKLAQKDADKKRKKPKAGSEDAEEMAMAMAESGDEAGSDMDEDEVWKAMQASMPGADDLAITDSEDDEEDADVDYSSDEEEAEAVGGRGGPEMASDEDENEDEDESIDGEDDEEVDIDDDSDDALAAVEGDSDAEEEEDDDESDDGEGDEDDGFPGLDSEEEDLIPLDEMPDIALSASPSPKKGDADVCEL</sequence>
<dbReference type="Proteomes" id="UP001164286">
    <property type="component" value="Unassembled WGS sequence"/>
</dbReference>
<feature type="compositionally biased region" description="Acidic residues" evidence="2">
    <location>
        <begin position="1031"/>
        <end position="1072"/>
    </location>
</feature>
<feature type="domain" description="CCAAT-binding factor" evidence="3">
    <location>
        <begin position="619"/>
        <end position="808"/>
    </location>
</feature>
<dbReference type="PANTHER" id="PTHR12048:SF0">
    <property type="entry name" value="CCAAT_ENHANCER-BINDING PROTEIN ZETA"/>
    <property type="match status" value="1"/>
</dbReference>
<feature type="compositionally biased region" description="Low complexity" evidence="2">
    <location>
        <begin position="171"/>
        <end position="205"/>
    </location>
</feature>
<comment type="similarity">
    <text evidence="1">Belongs to the CBF/MAK21 family.</text>
</comment>
<dbReference type="SUPFAM" id="SSF48371">
    <property type="entry name" value="ARM repeat"/>
    <property type="match status" value="1"/>
</dbReference>
<gene>
    <name evidence="4" type="ORF">MKK02DRAFT_31123</name>
</gene>
<feature type="compositionally biased region" description="Basic and acidic residues" evidence="2">
    <location>
        <begin position="1083"/>
        <end position="1092"/>
    </location>
</feature>
<organism evidence="4 5">
    <name type="scientific">Dioszegia hungarica</name>
    <dbReference type="NCBI Taxonomy" id="4972"/>
    <lineage>
        <taxon>Eukaryota</taxon>
        <taxon>Fungi</taxon>
        <taxon>Dikarya</taxon>
        <taxon>Basidiomycota</taxon>
        <taxon>Agaricomycotina</taxon>
        <taxon>Tremellomycetes</taxon>
        <taxon>Tremellales</taxon>
        <taxon>Bulleribasidiaceae</taxon>
        <taxon>Dioszegia</taxon>
    </lineage>
</organism>
<feature type="region of interest" description="Disordered" evidence="2">
    <location>
        <begin position="453"/>
        <end position="482"/>
    </location>
</feature>
<accession>A0AA38LWW0</accession>
<dbReference type="AlphaFoldDB" id="A0AA38LWW0"/>
<reference evidence="4" key="1">
    <citation type="journal article" date="2022" name="G3 (Bethesda)">
        <title>High quality genome of the basidiomycete yeast Dioszegia hungarica PDD-24b-2 isolated from cloud water.</title>
        <authorList>
            <person name="Jarrige D."/>
            <person name="Haridas S."/>
            <person name="Bleykasten-Grosshans C."/>
            <person name="Joly M."/>
            <person name="Nadalig T."/>
            <person name="Sancelme M."/>
            <person name="Vuilleumier S."/>
            <person name="Grigoriev I.V."/>
            <person name="Amato P."/>
            <person name="Bringel F."/>
        </authorList>
    </citation>
    <scope>NUCLEOTIDE SEQUENCE</scope>
    <source>
        <strain evidence="4">PDD-24b-2</strain>
    </source>
</reference>
<feature type="compositionally biased region" description="Acidic residues" evidence="2">
    <location>
        <begin position="109"/>
        <end position="142"/>
    </location>
</feature>
<evidence type="ECO:0000313" key="4">
    <source>
        <dbReference type="EMBL" id="KAI9638805.1"/>
    </source>
</evidence>
<dbReference type="InterPro" id="IPR005612">
    <property type="entry name" value="CCAAT-binding_factor"/>
</dbReference>
<feature type="compositionally biased region" description="Basic residues" evidence="2">
    <location>
        <begin position="549"/>
        <end position="560"/>
    </location>
</feature>
<dbReference type="PANTHER" id="PTHR12048">
    <property type="entry name" value="CCAAT-BINDING FACTOR-RELATED"/>
    <property type="match status" value="1"/>
</dbReference>
<protein>
    <submittedName>
        <fullName evidence="4">CBF/Mak21 family-domain-containing protein</fullName>
    </submittedName>
</protein>
<feature type="region of interest" description="Disordered" evidence="2">
    <location>
        <begin position="948"/>
        <end position="1092"/>
    </location>
</feature>
<dbReference type="InterPro" id="IPR040155">
    <property type="entry name" value="CEBPZ/Mak21-like"/>
</dbReference>